<evidence type="ECO:0000313" key="3">
    <source>
        <dbReference type="EMBL" id="KIZ06778.1"/>
    </source>
</evidence>
<dbReference type="InterPro" id="IPR020845">
    <property type="entry name" value="AMP-binding_CS"/>
</dbReference>
<dbReference type="RefSeq" id="XP_013905797.1">
    <property type="nucleotide sequence ID" value="XM_014050343.1"/>
</dbReference>
<dbReference type="KEGG" id="mng:MNEG_1168"/>
<gene>
    <name evidence="3" type="ORF">MNEG_1168</name>
</gene>
<dbReference type="GO" id="GO:0006631">
    <property type="term" value="P:fatty acid metabolic process"/>
    <property type="evidence" value="ECO:0007669"/>
    <property type="project" value="TreeGrafter"/>
</dbReference>
<evidence type="ECO:0000313" key="4">
    <source>
        <dbReference type="Proteomes" id="UP000054498"/>
    </source>
</evidence>
<proteinExistence type="predicted"/>
<dbReference type="Pfam" id="PF00501">
    <property type="entry name" value="AMP-binding"/>
    <property type="match status" value="1"/>
</dbReference>
<dbReference type="CDD" id="cd04433">
    <property type="entry name" value="AFD_class_I"/>
    <property type="match status" value="1"/>
</dbReference>
<dbReference type="PANTHER" id="PTHR43201">
    <property type="entry name" value="ACYL-COA SYNTHETASE"/>
    <property type="match status" value="1"/>
</dbReference>
<organism evidence="3 4">
    <name type="scientific">Monoraphidium neglectum</name>
    <dbReference type="NCBI Taxonomy" id="145388"/>
    <lineage>
        <taxon>Eukaryota</taxon>
        <taxon>Viridiplantae</taxon>
        <taxon>Chlorophyta</taxon>
        <taxon>core chlorophytes</taxon>
        <taxon>Chlorophyceae</taxon>
        <taxon>CS clade</taxon>
        <taxon>Sphaeropleales</taxon>
        <taxon>Selenastraceae</taxon>
        <taxon>Monoraphidium</taxon>
    </lineage>
</organism>
<dbReference type="STRING" id="145388.A0A0D2K989"/>
<keyword evidence="4" id="KW-1185">Reference proteome</keyword>
<dbReference type="InterPro" id="IPR025110">
    <property type="entry name" value="AMP-bd_C"/>
</dbReference>
<dbReference type="OrthoDB" id="10253115at2759"/>
<dbReference type="PROSITE" id="PS00455">
    <property type="entry name" value="AMP_BINDING"/>
    <property type="match status" value="1"/>
</dbReference>
<name>A0A0D2K989_9CHLO</name>
<reference evidence="3 4" key="1">
    <citation type="journal article" date="2013" name="BMC Genomics">
        <title>Reconstruction of the lipid metabolism for the microalga Monoraphidium neglectum from its genome sequence reveals characteristics suitable for biofuel production.</title>
        <authorList>
            <person name="Bogen C."/>
            <person name="Al-Dilaimi A."/>
            <person name="Albersmeier A."/>
            <person name="Wichmann J."/>
            <person name="Grundmann M."/>
            <person name="Rupp O."/>
            <person name="Lauersen K.J."/>
            <person name="Blifernez-Klassen O."/>
            <person name="Kalinowski J."/>
            <person name="Goesmann A."/>
            <person name="Mussgnug J.H."/>
            <person name="Kruse O."/>
        </authorList>
    </citation>
    <scope>NUCLEOTIDE SEQUENCE [LARGE SCALE GENOMIC DNA]</scope>
    <source>
        <strain evidence="3 4">SAG 48.87</strain>
    </source>
</reference>
<dbReference type="InterPro" id="IPR045851">
    <property type="entry name" value="AMP-bd_C_sf"/>
</dbReference>
<dbReference type="PANTHER" id="PTHR43201:SF32">
    <property type="entry name" value="2-SUCCINYLBENZOATE--COA LIGASE, CHLOROPLASTIC_PEROXISOMAL"/>
    <property type="match status" value="1"/>
</dbReference>
<evidence type="ECO:0000259" key="1">
    <source>
        <dbReference type="Pfam" id="PF00501"/>
    </source>
</evidence>
<sequence>MAHISAAIDSTRQQWGEAGVWHCGGGSTSGRALHDAVVRVSGALTARLGCRIGDRVGLLGLNTPEYQAAVLAAADAGAIVCPLNWRWSPAELAAALALVAPALVFVDTPCLALLQSVADGQHGCPRFTTVLLTPIDAVVWPAAETLGQQACFVSSCCLADLLTSPQQEQEHASGSGAVAAAAPTSQLQLLQPPDGAALICFTSGTTSAPKGAVLTHAALLHQSMAKLAVVGYCRGDTYLHVAPLCHIGGLSSALAALLAGAQQVFMPRYSAAEAVRLVSHHRVTALIAVPTMMEDMVAHLAAGAGQTDNRAQQRHGTATGSGCLPSVLRVLVGGGGMRPRLVPMSSNGGDAVGQGGACVGVPAPGVQVVIAVGGAPETGGSGRGSSCLVGGEAGPAVVGEVLTRGPHVMSRYWADPEQTQQALLPSGWLRTGDLGWLDTQGRLWLLGRAKDTVKSGGENVHAAEVEAALESHPAVAAAAVVGLPHKRLGEVSKGSH</sequence>
<feature type="domain" description="AMP-dependent synthetase/ligase" evidence="1">
    <location>
        <begin position="21"/>
        <end position="413"/>
    </location>
</feature>
<protein>
    <submittedName>
        <fullName evidence="3">Uncharacterized protein</fullName>
    </submittedName>
</protein>
<dbReference type="Proteomes" id="UP000054498">
    <property type="component" value="Unassembled WGS sequence"/>
</dbReference>
<dbReference type="Pfam" id="PF13193">
    <property type="entry name" value="AMP-binding_C"/>
    <property type="match status" value="1"/>
</dbReference>
<dbReference type="SUPFAM" id="SSF56801">
    <property type="entry name" value="Acetyl-CoA synthetase-like"/>
    <property type="match status" value="1"/>
</dbReference>
<dbReference type="GeneID" id="25728966"/>
<dbReference type="Gene3D" id="3.40.50.12780">
    <property type="entry name" value="N-terminal domain of ligase-like"/>
    <property type="match status" value="1"/>
</dbReference>
<evidence type="ECO:0000259" key="2">
    <source>
        <dbReference type="Pfam" id="PF13193"/>
    </source>
</evidence>
<dbReference type="EMBL" id="KK100331">
    <property type="protein sequence ID" value="KIZ06778.1"/>
    <property type="molecule type" value="Genomic_DNA"/>
</dbReference>
<dbReference type="GO" id="GO:0031956">
    <property type="term" value="F:medium-chain fatty acid-CoA ligase activity"/>
    <property type="evidence" value="ECO:0007669"/>
    <property type="project" value="TreeGrafter"/>
</dbReference>
<dbReference type="AlphaFoldDB" id="A0A0D2K989"/>
<feature type="domain" description="AMP-binding enzyme C-terminal" evidence="2">
    <location>
        <begin position="464"/>
        <end position="491"/>
    </location>
</feature>
<dbReference type="Gene3D" id="3.30.300.30">
    <property type="match status" value="1"/>
</dbReference>
<dbReference type="InterPro" id="IPR000873">
    <property type="entry name" value="AMP-dep_synth/lig_dom"/>
</dbReference>
<dbReference type="InterPro" id="IPR042099">
    <property type="entry name" value="ANL_N_sf"/>
</dbReference>
<accession>A0A0D2K989</accession>